<reference evidence="1 2" key="1">
    <citation type="submission" date="2023-09" db="EMBL/GenBank/DDBJ databases">
        <authorList>
            <person name="Rey-Velasco X."/>
        </authorList>
    </citation>
    <scope>NUCLEOTIDE SEQUENCE [LARGE SCALE GENOMIC DNA]</scope>
    <source>
        <strain evidence="1 2">W335</strain>
    </source>
</reference>
<sequence>MTDWSLAQALGVTGGIVCAAGAGGKKSLLYALARAWPGRRAVTATVHLAPFPEDFAPAARVAEPSALREAVVSAPGMIRAYACPADKPGRYRGLPPAEIAAIHGLGGFDLTLVKADGARMRHVKAPRPGEPVLVPGASRVLWVVSAVAIGCPLDERIAHRPERIADLTGAELGRALTVDHLRRLIVAEDGARQGADGIPLTIVINQVDDADRRAAAQALAEAVARNAKGIDRVVLTCLREAPRVLAVYGGLTE</sequence>
<organism evidence="1 2">
    <name type="scientific">Spectribacter hydrogenoxidans</name>
    <dbReference type="NCBI Taxonomy" id="3075608"/>
    <lineage>
        <taxon>Bacteria</taxon>
        <taxon>Pseudomonadati</taxon>
        <taxon>Pseudomonadota</taxon>
        <taxon>Gammaproteobacteria</taxon>
        <taxon>Salinisphaerales</taxon>
        <taxon>Salinisphaeraceae</taxon>
        <taxon>Spectribacter</taxon>
    </lineage>
</organism>
<name>A0ABU3BXT4_9GAMM</name>
<dbReference type="InterPro" id="IPR017587">
    <property type="entry name" value="YqeC"/>
</dbReference>
<dbReference type="Proteomes" id="UP001251857">
    <property type="component" value="Unassembled WGS sequence"/>
</dbReference>
<evidence type="ECO:0000313" key="2">
    <source>
        <dbReference type="Proteomes" id="UP001251857"/>
    </source>
</evidence>
<proteinExistence type="predicted"/>
<protein>
    <submittedName>
        <fullName evidence="1">Selenium cofactor biosynthesis protein YqeC</fullName>
    </submittedName>
</protein>
<dbReference type="NCBIfam" id="TIGR03172">
    <property type="entry name" value="selenium cofactor biosynthesis protein YqeC"/>
    <property type="match status" value="1"/>
</dbReference>
<gene>
    <name evidence="1" type="primary">yqeC</name>
    <name evidence="1" type="ORF">RM532_04080</name>
</gene>
<comment type="caution">
    <text evidence="1">The sequence shown here is derived from an EMBL/GenBank/DDBJ whole genome shotgun (WGS) entry which is preliminary data.</text>
</comment>
<dbReference type="RefSeq" id="WP_311651873.1">
    <property type="nucleotide sequence ID" value="NZ_JAVRIB010000003.1"/>
</dbReference>
<keyword evidence="2" id="KW-1185">Reference proteome</keyword>
<dbReference type="Pfam" id="PF19842">
    <property type="entry name" value="YqeC"/>
    <property type="match status" value="1"/>
</dbReference>
<evidence type="ECO:0000313" key="1">
    <source>
        <dbReference type="EMBL" id="MDT0634126.1"/>
    </source>
</evidence>
<dbReference type="EMBL" id="JAVRIB010000003">
    <property type="protein sequence ID" value="MDT0634126.1"/>
    <property type="molecule type" value="Genomic_DNA"/>
</dbReference>
<accession>A0ABU3BXT4</accession>